<dbReference type="Gene3D" id="3.10.20.30">
    <property type="match status" value="1"/>
</dbReference>
<accession>A0A7C2FXL7</accession>
<dbReference type="InterPro" id="IPR053833">
    <property type="entry name" value="SAMP2"/>
</dbReference>
<protein>
    <submittedName>
        <fullName evidence="1">MoaD/ThiS family protein</fullName>
    </submittedName>
</protein>
<sequence>MPVKVNITGKGEPRIIEVSRIRVKDLLAKLGLNPTEYVVLKDGEILVDDDEVVDGEVVTVFTVKSGG</sequence>
<dbReference type="AlphaFoldDB" id="A0A7C2FXL7"/>
<reference evidence="1" key="1">
    <citation type="journal article" date="2020" name="mSystems">
        <title>Genome- and Community-Level Interaction Insights into Carbon Utilization and Element Cycling Functions of Hydrothermarchaeota in Hydrothermal Sediment.</title>
        <authorList>
            <person name="Zhou Z."/>
            <person name="Liu Y."/>
            <person name="Xu W."/>
            <person name="Pan J."/>
            <person name="Luo Z.H."/>
            <person name="Li M."/>
        </authorList>
    </citation>
    <scope>NUCLEOTIDE SEQUENCE [LARGE SCALE GENOMIC DNA]</scope>
    <source>
        <strain evidence="1">SpSt-23</strain>
    </source>
</reference>
<evidence type="ECO:0000313" key="1">
    <source>
        <dbReference type="EMBL" id="HEF87184.1"/>
    </source>
</evidence>
<organism evidence="1">
    <name type="scientific">Thermosphaera aggregans</name>
    <dbReference type="NCBI Taxonomy" id="54254"/>
    <lineage>
        <taxon>Archaea</taxon>
        <taxon>Thermoproteota</taxon>
        <taxon>Thermoprotei</taxon>
        <taxon>Desulfurococcales</taxon>
        <taxon>Desulfurococcaceae</taxon>
        <taxon>Thermosphaera</taxon>
    </lineage>
</organism>
<dbReference type="InterPro" id="IPR016155">
    <property type="entry name" value="Mopterin_synth/thiamin_S_b"/>
</dbReference>
<comment type="caution">
    <text evidence="1">The sequence shown here is derived from an EMBL/GenBank/DDBJ whole genome shotgun (WGS) entry which is preliminary data.</text>
</comment>
<gene>
    <name evidence="1" type="ORF">ENP55_02595</name>
</gene>
<dbReference type="EMBL" id="DSJT01000012">
    <property type="protein sequence ID" value="HEF87184.1"/>
    <property type="molecule type" value="Genomic_DNA"/>
</dbReference>
<name>A0A7C2FXL7_9CREN</name>
<proteinExistence type="predicted"/>
<dbReference type="SUPFAM" id="SSF54285">
    <property type="entry name" value="MoaD/ThiS"/>
    <property type="match status" value="1"/>
</dbReference>
<dbReference type="Pfam" id="PF21965">
    <property type="entry name" value="SAMP2"/>
    <property type="match status" value="1"/>
</dbReference>
<dbReference type="InterPro" id="IPR012675">
    <property type="entry name" value="Beta-grasp_dom_sf"/>
</dbReference>